<feature type="compositionally biased region" description="Polar residues" evidence="1">
    <location>
        <begin position="10"/>
        <end position="20"/>
    </location>
</feature>
<reference evidence="2" key="1">
    <citation type="submission" date="2019-12" db="EMBL/GenBank/DDBJ databases">
        <title>Genome sequencing and annotation of Brassica cretica.</title>
        <authorList>
            <person name="Studholme D.J."/>
            <person name="Sarris P.F."/>
        </authorList>
    </citation>
    <scope>NUCLEOTIDE SEQUENCE</scope>
    <source>
        <strain evidence="2">PFS-001/15</strain>
        <tissue evidence="2">Leaf</tissue>
    </source>
</reference>
<feature type="region of interest" description="Disordered" evidence="1">
    <location>
        <begin position="1"/>
        <end position="54"/>
    </location>
</feature>
<comment type="caution">
    <text evidence="2">The sequence shown here is derived from an EMBL/GenBank/DDBJ whole genome shotgun (WGS) entry which is preliminary data.</text>
</comment>
<proteinExistence type="predicted"/>
<feature type="region of interest" description="Disordered" evidence="1">
    <location>
        <begin position="182"/>
        <end position="205"/>
    </location>
</feature>
<accession>A0A8S9KJX8</accession>
<name>A0A8S9KJX8_BRACR</name>
<evidence type="ECO:0000313" key="3">
    <source>
        <dbReference type="Proteomes" id="UP000712281"/>
    </source>
</evidence>
<feature type="region of interest" description="Disordered" evidence="1">
    <location>
        <begin position="110"/>
        <end position="131"/>
    </location>
</feature>
<feature type="compositionally biased region" description="Low complexity" evidence="1">
    <location>
        <begin position="26"/>
        <end position="41"/>
    </location>
</feature>
<evidence type="ECO:0000256" key="1">
    <source>
        <dbReference type="SAM" id="MobiDB-lite"/>
    </source>
</evidence>
<sequence>MAKKRKPKKQTSGDSPTGSADFSGYSASDSSQISPPESSDPVGASSDPAMISSDPAVFCPELATEGISPPKETSSATNIVPAAHCDIVASQAANCVTSTIIATTALESGEIPTSIPTSTPSDVPVSPPHETLLSPPVDKAQAPASSSPINIASSTQVLNVERFCVDLRTNLFDLAKKTTPVSASEYESEPESFSPDEDNPDDDADRYIQLSGALSSCGCVLPARVVAQSAKCGAAAASRPVLCSFLAHGSLEVLRPNKCLVLLMRAYRASSVAVCFVLVDAYDVYLELFLVEPIIKSGSSERPKLPGFDSRFNRGSSFCGKHWYGLVETSKEWLLLVVSVTVLS</sequence>
<evidence type="ECO:0000313" key="2">
    <source>
        <dbReference type="EMBL" id="KAF2595560.1"/>
    </source>
</evidence>
<protein>
    <submittedName>
        <fullName evidence="2">Uncharacterized protein</fullName>
    </submittedName>
</protein>
<organism evidence="2 3">
    <name type="scientific">Brassica cretica</name>
    <name type="common">Mustard</name>
    <dbReference type="NCBI Taxonomy" id="69181"/>
    <lineage>
        <taxon>Eukaryota</taxon>
        <taxon>Viridiplantae</taxon>
        <taxon>Streptophyta</taxon>
        <taxon>Embryophyta</taxon>
        <taxon>Tracheophyta</taxon>
        <taxon>Spermatophyta</taxon>
        <taxon>Magnoliopsida</taxon>
        <taxon>eudicotyledons</taxon>
        <taxon>Gunneridae</taxon>
        <taxon>Pentapetalae</taxon>
        <taxon>rosids</taxon>
        <taxon>malvids</taxon>
        <taxon>Brassicales</taxon>
        <taxon>Brassicaceae</taxon>
        <taxon>Brassiceae</taxon>
        <taxon>Brassica</taxon>
    </lineage>
</organism>
<dbReference type="Proteomes" id="UP000712281">
    <property type="component" value="Unassembled WGS sequence"/>
</dbReference>
<dbReference type="EMBL" id="QGKW02000717">
    <property type="protein sequence ID" value="KAF2595560.1"/>
    <property type="molecule type" value="Genomic_DNA"/>
</dbReference>
<gene>
    <name evidence="2" type="ORF">F2Q68_00009095</name>
</gene>
<feature type="compositionally biased region" description="Acidic residues" evidence="1">
    <location>
        <begin position="186"/>
        <end position="204"/>
    </location>
</feature>
<feature type="compositionally biased region" description="Low complexity" evidence="1">
    <location>
        <begin position="111"/>
        <end position="124"/>
    </location>
</feature>
<dbReference type="AlphaFoldDB" id="A0A8S9KJX8"/>